<feature type="domain" description="Zn(2)-C6 fungal-type" evidence="3">
    <location>
        <begin position="7"/>
        <end position="35"/>
    </location>
</feature>
<dbReference type="PROSITE" id="PS00463">
    <property type="entry name" value="ZN2_CY6_FUNGAL_1"/>
    <property type="match status" value="1"/>
</dbReference>
<protein>
    <recommendedName>
        <fullName evidence="3">Zn(2)-C6 fungal-type domain-containing protein</fullName>
    </recommendedName>
</protein>
<dbReference type="PANTHER" id="PTHR38111:SF6">
    <property type="entry name" value="FINGER DOMAIN PROTEIN, PUTATIVE (AFU_ORTHOLOGUE AFUA_8G01940)-RELATED"/>
    <property type="match status" value="1"/>
</dbReference>
<dbReference type="SUPFAM" id="SSF57701">
    <property type="entry name" value="Zn2/Cys6 DNA-binding domain"/>
    <property type="match status" value="1"/>
</dbReference>
<dbReference type="CDD" id="cd00067">
    <property type="entry name" value="GAL4"/>
    <property type="match status" value="1"/>
</dbReference>
<dbReference type="InterPro" id="IPR001138">
    <property type="entry name" value="Zn2Cys6_DnaBD"/>
</dbReference>
<dbReference type="PROSITE" id="PS50048">
    <property type="entry name" value="ZN2_CY6_FUNGAL_2"/>
    <property type="match status" value="1"/>
</dbReference>
<proteinExistence type="predicted"/>
<dbReference type="SMART" id="SM00066">
    <property type="entry name" value="GAL4"/>
    <property type="match status" value="1"/>
</dbReference>
<evidence type="ECO:0000313" key="4">
    <source>
        <dbReference type="EMBL" id="CAK4014036.1"/>
    </source>
</evidence>
<dbReference type="PANTHER" id="PTHR38111">
    <property type="entry name" value="ZN(2)-C6 FUNGAL-TYPE DOMAIN-CONTAINING PROTEIN-RELATED"/>
    <property type="match status" value="1"/>
</dbReference>
<feature type="compositionally biased region" description="Low complexity" evidence="2">
    <location>
        <begin position="85"/>
        <end position="100"/>
    </location>
</feature>
<dbReference type="InterPro" id="IPR036864">
    <property type="entry name" value="Zn2-C6_fun-type_DNA-bd_sf"/>
</dbReference>
<keyword evidence="5" id="KW-1185">Reference proteome</keyword>
<evidence type="ECO:0000259" key="3">
    <source>
        <dbReference type="PROSITE" id="PS50048"/>
    </source>
</evidence>
<accession>A0AAI8YYX8</accession>
<dbReference type="AlphaFoldDB" id="A0AAI8YYX8"/>
<comment type="caution">
    <text evidence="4">The sequence shown here is derived from an EMBL/GenBank/DDBJ whole genome shotgun (WGS) entry which is preliminary data.</text>
</comment>
<dbReference type="InterPro" id="IPR053178">
    <property type="entry name" value="Osmoadaptation_assoc"/>
</dbReference>
<name>A0AAI8YYX8_9PEZI</name>
<organism evidence="4 5">
    <name type="scientific">Lecanosticta acicola</name>
    <dbReference type="NCBI Taxonomy" id="111012"/>
    <lineage>
        <taxon>Eukaryota</taxon>
        <taxon>Fungi</taxon>
        <taxon>Dikarya</taxon>
        <taxon>Ascomycota</taxon>
        <taxon>Pezizomycotina</taxon>
        <taxon>Dothideomycetes</taxon>
        <taxon>Dothideomycetidae</taxon>
        <taxon>Mycosphaerellales</taxon>
        <taxon>Mycosphaerellaceae</taxon>
        <taxon>Lecanosticta</taxon>
    </lineage>
</organism>
<evidence type="ECO:0000313" key="5">
    <source>
        <dbReference type="Proteomes" id="UP001296104"/>
    </source>
</evidence>
<evidence type="ECO:0000256" key="2">
    <source>
        <dbReference type="SAM" id="MobiDB-lite"/>
    </source>
</evidence>
<dbReference type="GO" id="GO:0000981">
    <property type="term" value="F:DNA-binding transcription factor activity, RNA polymerase II-specific"/>
    <property type="evidence" value="ECO:0007669"/>
    <property type="project" value="InterPro"/>
</dbReference>
<dbReference type="Proteomes" id="UP001296104">
    <property type="component" value="Unassembled WGS sequence"/>
</dbReference>
<keyword evidence="1" id="KW-0539">Nucleus</keyword>
<dbReference type="GO" id="GO:0008270">
    <property type="term" value="F:zinc ion binding"/>
    <property type="evidence" value="ECO:0007669"/>
    <property type="project" value="InterPro"/>
</dbReference>
<evidence type="ECO:0000256" key="1">
    <source>
        <dbReference type="ARBA" id="ARBA00023242"/>
    </source>
</evidence>
<dbReference type="Pfam" id="PF00172">
    <property type="entry name" value="Zn_clus"/>
    <property type="match status" value="1"/>
</dbReference>
<gene>
    <name evidence="4" type="ORF">LECACI_7A004524</name>
</gene>
<reference evidence="4" key="1">
    <citation type="submission" date="2023-11" db="EMBL/GenBank/DDBJ databases">
        <authorList>
            <person name="Alioto T."/>
            <person name="Alioto T."/>
            <person name="Gomez Garrido J."/>
        </authorList>
    </citation>
    <scope>NUCLEOTIDE SEQUENCE</scope>
</reference>
<dbReference type="EMBL" id="CAVMBE010000025">
    <property type="protein sequence ID" value="CAK4014036.1"/>
    <property type="molecule type" value="Genomic_DNA"/>
</dbReference>
<feature type="region of interest" description="Disordered" evidence="2">
    <location>
        <begin position="61"/>
        <end position="100"/>
    </location>
</feature>
<dbReference type="Gene3D" id="4.10.240.10">
    <property type="entry name" value="Zn(2)-C6 fungal-type DNA-binding domain"/>
    <property type="match status" value="1"/>
</dbReference>
<sequence>MPARSTGCLTCRKRKIRCDETRPGCKRCETHGVPCPGYRLPAPGQVEFHDQTESTVRRAHEQYKTKAPPIVLPTRPFSTTSPKNSSTLTTTSDDDPTTTTTTKYGQVVILHRNESLMDFADSMALFSNPTYLPSPAVEKSLIYSAFMETYVPQRTGPGDSQFSFLQHLISTPGLRSEVSDSLDALSMVQVGSIYKDPNLLKSAVKAYSKSLGGLLRTMSTGRGGVVRDDYVLATVSILGICEFYDEIAQVGDGWMKHIEGSQRVLAARGPSSIQSDLALLLFSNMRHGALSHALIARKACFLGTPEWRAVAWRVSYVDMATLFYDTALQVPAFLERHDKLDPESPTYIEDIDAALKEGKRLGTELREWMEDFKVRSKLLDPAEPEIFWLTKIEDFPTFTSLVSDRTIDEAYMFPSFPVAYLVIVCWDVQHFLRSAIQSLHTSRYKASSGWFPDPGEVVTDEELTTYVMDMCRCFPYLCEPFEIRCSPKV</sequence>